<dbReference type="RefSeq" id="WP_246953707.1">
    <property type="nucleotide sequence ID" value="NZ_JALKII010000014.1"/>
</dbReference>
<gene>
    <name evidence="2" type="ORF">MU846_13725</name>
</gene>
<keyword evidence="3" id="KW-1185">Reference proteome</keyword>
<proteinExistence type="predicted"/>
<name>A0ABT0EAX9_9GAMM</name>
<protein>
    <submittedName>
        <fullName evidence="2">Uncharacterized protein</fullName>
    </submittedName>
</protein>
<sequence length="235" mass="26170">MPNMHGQASHGKHARGHQHEKVVSLCERRRTAQPKIIRLSPEYDGIELLYANDRQPDKLFSLRVLAWAMLDDGEITALVPWLKKVVQAPQLADPLNGRWVGFRLPESAYLFTEAPPHKLQELEAAAEFFGTAAEQQIPDIIGTHAVLSDDGMQTISLVEVVSWRLDPNGEVQAMIADEELVTRTPVLPGDPCLVPVESMPDFRYFFQHGIANRIKDQDPEALAAIATLAAEQAPR</sequence>
<comment type="caution">
    <text evidence="2">The sequence shown here is derived from an EMBL/GenBank/DDBJ whole genome shotgun (WGS) entry which is preliminary data.</text>
</comment>
<feature type="region of interest" description="Disordered" evidence="1">
    <location>
        <begin position="1"/>
        <end position="22"/>
    </location>
</feature>
<evidence type="ECO:0000313" key="3">
    <source>
        <dbReference type="Proteomes" id="UP001165524"/>
    </source>
</evidence>
<evidence type="ECO:0000313" key="2">
    <source>
        <dbReference type="EMBL" id="MCK0538769.1"/>
    </source>
</evidence>
<accession>A0ABT0EAX9</accession>
<reference evidence="2" key="1">
    <citation type="submission" date="2022-04" db="EMBL/GenBank/DDBJ databases">
        <title>Alcanivorax sp. CY1518 draft genome sequence.</title>
        <authorList>
            <person name="Zhao G."/>
            <person name="An M."/>
        </authorList>
    </citation>
    <scope>NUCLEOTIDE SEQUENCE</scope>
    <source>
        <strain evidence="2">CY1518</strain>
    </source>
</reference>
<dbReference type="Proteomes" id="UP001165524">
    <property type="component" value="Unassembled WGS sequence"/>
</dbReference>
<dbReference type="EMBL" id="JALKII010000014">
    <property type="protein sequence ID" value="MCK0538769.1"/>
    <property type="molecule type" value="Genomic_DNA"/>
</dbReference>
<evidence type="ECO:0000256" key="1">
    <source>
        <dbReference type="SAM" id="MobiDB-lite"/>
    </source>
</evidence>
<organism evidence="2 3">
    <name type="scientific">Alcanivorax quisquiliarum</name>
    <dbReference type="NCBI Taxonomy" id="2933565"/>
    <lineage>
        <taxon>Bacteria</taxon>
        <taxon>Pseudomonadati</taxon>
        <taxon>Pseudomonadota</taxon>
        <taxon>Gammaproteobacteria</taxon>
        <taxon>Oceanospirillales</taxon>
        <taxon>Alcanivoracaceae</taxon>
        <taxon>Alcanivorax</taxon>
    </lineage>
</organism>